<feature type="transmembrane region" description="Helical" evidence="5">
    <location>
        <begin position="134"/>
        <end position="154"/>
    </location>
</feature>
<dbReference type="InterPro" id="IPR035996">
    <property type="entry name" value="4pyrrol_Methylase_sf"/>
</dbReference>
<proteinExistence type="predicted"/>
<dbReference type="EMBL" id="CAXAMM010040240">
    <property type="protein sequence ID" value="CAK9091930.1"/>
    <property type="molecule type" value="Genomic_DNA"/>
</dbReference>
<feature type="transmembrane region" description="Helical" evidence="5">
    <location>
        <begin position="295"/>
        <end position="314"/>
    </location>
</feature>
<dbReference type="Pfam" id="PF03741">
    <property type="entry name" value="TerC"/>
    <property type="match status" value="1"/>
</dbReference>
<dbReference type="SUPFAM" id="SSF53790">
    <property type="entry name" value="Tetrapyrrole methylase"/>
    <property type="match status" value="1"/>
</dbReference>
<evidence type="ECO:0000313" key="9">
    <source>
        <dbReference type="Proteomes" id="UP001642464"/>
    </source>
</evidence>
<keyword evidence="5" id="KW-1133">Transmembrane helix</keyword>
<keyword evidence="5" id="KW-0472">Membrane</keyword>
<feature type="transmembrane region" description="Helical" evidence="5">
    <location>
        <begin position="102"/>
        <end position="122"/>
    </location>
</feature>
<name>A0ABP0QWY7_9DINO</name>
<dbReference type="PANTHER" id="PTHR45790:SF3">
    <property type="entry name" value="S-ADENOSYL-L-METHIONINE-DEPENDENT UROPORPHYRINOGEN III METHYLTRANSFERASE, CHLOROPLASTIC"/>
    <property type="match status" value="1"/>
</dbReference>
<evidence type="ECO:0000256" key="2">
    <source>
        <dbReference type="ARBA" id="ARBA00022679"/>
    </source>
</evidence>
<dbReference type="InterPro" id="IPR005496">
    <property type="entry name" value="Integral_membrane_TerC"/>
</dbReference>
<keyword evidence="9" id="KW-1185">Reference proteome</keyword>
<dbReference type="Proteomes" id="UP001642464">
    <property type="component" value="Unassembled WGS sequence"/>
</dbReference>
<organism evidence="8 9">
    <name type="scientific">Durusdinium trenchii</name>
    <dbReference type="NCBI Taxonomy" id="1381693"/>
    <lineage>
        <taxon>Eukaryota</taxon>
        <taxon>Sar</taxon>
        <taxon>Alveolata</taxon>
        <taxon>Dinophyceae</taxon>
        <taxon>Suessiales</taxon>
        <taxon>Symbiodiniaceae</taxon>
        <taxon>Durusdinium</taxon>
    </lineage>
</organism>
<feature type="transmembrane region" description="Helical" evidence="5">
    <location>
        <begin position="233"/>
        <end position="250"/>
    </location>
</feature>
<feature type="transmembrane region" description="Helical" evidence="5">
    <location>
        <begin position="204"/>
        <end position="227"/>
    </location>
</feature>
<keyword evidence="1" id="KW-0489">Methyltransferase</keyword>
<dbReference type="Gene3D" id="3.40.1010.10">
    <property type="entry name" value="Cobalt-precorrin-4 Transmethylase, Domain 1"/>
    <property type="match status" value="1"/>
</dbReference>
<feature type="domain" description="Tetrapyrrole methylase" evidence="7">
    <location>
        <begin position="491"/>
        <end position="671"/>
    </location>
</feature>
<reference evidence="8 9" key="1">
    <citation type="submission" date="2024-02" db="EMBL/GenBank/DDBJ databases">
        <authorList>
            <person name="Chen Y."/>
            <person name="Shah S."/>
            <person name="Dougan E. K."/>
            <person name="Thang M."/>
            <person name="Chan C."/>
        </authorList>
    </citation>
    <scope>NUCLEOTIDE SEQUENCE [LARGE SCALE GENOMIC DNA]</scope>
</reference>
<feature type="signal peptide" evidence="6">
    <location>
        <begin position="1"/>
        <end position="20"/>
    </location>
</feature>
<evidence type="ECO:0000256" key="3">
    <source>
        <dbReference type="ARBA" id="ARBA00022691"/>
    </source>
</evidence>
<keyword evidence="6" id="KW-0732">Signal</keyword>
<feature type="transmembrane region" description="Helical" evidence="5">
    <location>
        <begin position="358"/>
        <end position="377"/>
    </location>
</feature>
<dbReference type="InterPro" id="IPR014777">
    <property type="entry name" value="4pyrrole_Mease_sub1"/>
</dbReference>
<dbReference type="InterPro" id="IPR050161">
    <property type="entry name" value="Siro_Cobalamin_biosynth"/>
</dbReference>
<dbReference type="Pfam" id="PF00590">
    <property type="entry name" value="TP_methylase"/>
    <property type="match status" value="1"/>
</dbReference>
<evidence type="ECO:0000259" key="7">
    <source>
        <dbReference type="Pfam" id="PF00590"/>
    </source>
</evidence>
<evidence type="ECO:0000256" key="4">
    <source>
        <dbReference type="ARBA" id="ARBA00023244"/>
    </source>
</evidence>
<dbReference type="PANTHER" id="PTHR45790">
    <property type="entry name" value="SIROHEME SYNTHASE-RELATED"/>
    <property type="match status" value="1"/>
</dbReference>
<keyword evidence="4" id="KW-0627">Porphyrin biosynthesis</keyword>
<keyword evidence="5" id="KW-0812">Transmembrane</keyword>
<gene>
    <name evidence="8" type="ORF">SCF082_LOCUS43285</name>
</gene>
<protein>
    <submittedName>
        <fullName evidence="8">Siroheme synthase</fullName>
    </submittedName>
</protein>
<feature type="chain" id="PRO_5045986034" evidence="6">
    <location>
        <begin position="21"/>
        <end position="753"/>
    </location>
</feature>
<dbReference type="Gene3D" id="3.30.950.10">
    <property type="entry name" value="Methyltransferase, Cobalt-precorrin-4 Transmethylase, Domain 2"/>
    <property type="match status" value="1"/>
</dbReference>
<feature type="transmembrane region" description="Helical" evidence="5">
    <location>
        <begin position="174"/>
        <end position="192"/>
    </location>
</feature>
<sequence>MLFVRLPWALCAVLPTDVLPLPLHVPNKTSVMRPSPMQQQHFMLSPEAASAFGEAEAAGMEDSPYFGSMSLKRLDVAPFWKVVGRSRKRSHTRPPSHWQLEAFFASTVAGEWIFFGSVWVLLMRLSWFIHELQLVSCCSHAAALFVWTLAAMLYLLWTYMGSGPELADKWLDGYVMELVLSMENIFLYHMVLGAFKVPPRMARFALLVVSLFQMVFQMFLFMGIAAFIQDLEILPYLLGAWLIVVGIQTMRDDDEEGFDAANSEAYKTCRLALGDRLLPRYDAEGRIFVYQNGKLSVTMMGPVILCLLAIMFAMEVDVTLAKIEEIDNHFIAWSSSVLAAFALPELFVVVCELLRRFYLLKPAISFLVMFFGILLLFRDTIELGDAAELSVMLGIVFGSILVSPLLGYPERSGASYDGLEGKSAAEVTLRRSRGKKADEESIFETREGERDEEVASLKTDATLTPIDERIAEDEGGTWSTAAKEPALIGDPEVVVRLAKPTATVTYVGKGTDVSTAKMKVQQDDISSQLVALAKEGKSVCRLKGGDPSIFGRVGEEMEELCAGEVPFEVVPAVTACLAASADARVPLTFRNCATAVRVQTMNPSTIKDERFDWSQFAAPGTTFALYMGLNVVEGVTQKMLCAGVAPGTPMALVDRASLPEMQVVAGTVETLPELVKERSDLPGPALILMGEVVGLRERIAGLRAPVPTLGQPAIASVLAQLPSLSDDELRQLQQEVEETLQQRKRKREELEAS</sequence>
<keyword evidence="3" id="KW-0949">S-adenosyl-L-methionine</keyword>
<comment type="caution">
    <text evidence="8">The sequence shown here is derived from an EMBL/GenBank/DDBJ whole genome shotgun (WGS) entry which is preliminary data.</text>
</comment>
<dbReference type="InterPro" id="IPR014776">
    <property type="entry name" value="4pyrrole_Mease_sub2"/>
</dbReference>
<evidence type="ECO:0000313" key="8">
    <source>
        <dbReference type="EMBL" id="CAK9091930.1"/>
    </source>
</evidence>
<evidence type="ECO:0000256" key="5">
    <source>
        <dbReference type="SAM" id="Phobius"/>
    </source>
</evidence>
<evidence type="ECO:0000256" key="6">
    <source>
        <dbReference type="SAM" id="SignalP"/>
    </source>
</evidence>
<keyword evidence="2" id="KW-0808">Transferase</keyword>
<feature type="transmembrane region" description="Helical" evidence="5">
    <location>
        <begin position="330"/>
        <end position="351"/>
    </location>
</feature>
<dbReference type="InterPro" id="IPR000878">
    <property type="entry name" value="4pyrrol_Mease"/>
</dbReference>
<evidence type="ECO:0000256" key="1">
    <source>
        <dbReference type="ARBA" id="ARBA00022603"/>
    </source>
</evidence>
<accession>A0ABP0QWY7</accession>